<evidence type="ECO:0000313" key="2">
    <source>
        <dbReference type="Proteomes" id="UP000265020"/>
    </source>
</evidence>
<protein>
    <recommendedName>
        <fullName evidence="3">Natterin-3</fullName>
    </recommendedName>
</protein>
<name>A0A3Q2CP64_CYPVA</name>
<dbReference type="GeneTree" id="ENSGT00400000024875"/>
<dbReference type="Gene3D" id="2.170.15.10">
    <property type="entry name" value="Proaerolysin, chain A, domain 3"/>
    <property type="match status" value="1"/>
</dbReference>
<evidence type="ECO:0008006" key="3">
    <source>
        <dbReference type="Google" id="ProtNLM"/>
    </source>
</evidence>
<proteinExistence type="predicted"/>
<dbReference type="InterPro" id="IPR053237">
    <property type="entry name" value="Natterin_C"/>
</dbReference>
<sequence>MSYPTVNGTKTLNNLIQFNLFILQQFKNVIARHFIETIQLDLLNISVNSYKCKLGKLHKFDLEQKRDLPSSFLFDDNVNLKWLTWNGFLPNGAVSIYNGYTKRTDYVCKYQCEAGFYNPSLGPYCRYPYGDREYYMLPRPWKAGISKATAYGLGKVVPKFEAFFLPWEGDEYWYKHYQVLTINRDAYTQHITDVKYGIDEVAIYQYAPETMHNSRVTNNECQAIVKTATISKTSEVEKTWNIGRATKIGITSSITANIPLIGSAGIEMSVEKTMQFSSGLTVVESVSHSVSVELKVQPNHSCRVRMEGRKMKADIPFTARLSRTYRNVRAVVDRCEPVADAKHCP</sequence>
<reference evidence="1" key="1">
    <citation type="submission" date="2025-08" db="UniProtKB">
        <authorList>
            <consortium name="Ensembl"/>
        </authorList>
    </citation>
    <scope>IDENTIFICATION</scope>
</reference>
<dbReference type="OMA" id="RICENDN"/>
<organism evidence="1 2">
    <name type="scientific">Cyprinodon variegatus</name>
    <name type="common">Sheepshead minnow</name>
    <dbReference type="NCBI Taxonomy" id="28743"/>
    <lineage>
        <taxon>Eukaryota</taxon>
        <taxon>Metazoa</taxon>
        <taxon>Chordata</taxon>
        <taxon>Craniata</taxon>
        <taxon>Vertebrata</taxon>
        <taxon>Euteleostomi</taxon>
        <taxon>Actinopterygii</taxon>
        <taxon>Neopterygii</taxon>
        <taxon>Teleostei</taxon>
        <taxon>Neoteleostei</taxon>
        <taxon>Acanthomorphata</taxon>
        <taxon>Ovalentaria</taxon>
        <taxon>Atherinomorphae</taxon>
        <taxon>Cyprinodontiformes</taxon>
        <taxon>Cyprinodontidae</taxon>
        <taxon>Cyprinodon</taxon>
    </lineage>
</organism>
<reference evidence="1" key="2">
    <citation type="submission" date="2025-09" db="UniProtKB">
        <authorList>
            <consortium name="Ensembl"/>
        </authorList>
    </citation>
    <scope>IDENTIFICATION</scope>
</reference>
<dbReference type="SUPFAM" id="SSF56973">
    <property type="entry name" value="Aerolisin/ETX pore-forming domain"/>
    <property type="match status" value="1"/>
</dbReference>
<accession>A0A3Q2CP64</accession>
<keyword evidence="2" id="KW-1185">Reference proteome</keyword>
<dbReference type="Proteomes" id="UP000265020">
    <property type="component" value="Unassembled WGS sequence"/>
</dbReference>
<dbReference type="CDD" id="cd20220">
    <property type="entry name" value="PFM_natterin-3-like"/>
    <property type="match status" value="1"/>
</dbReference>
<dbReference type="Ensembl" id="ENSCVAT00000003696.1">
    <property type="protein sequence ID" value="ENSCVAP00000007202.1"/>
    <property type="gene ID" value="ENSCVAG00000008880.1"/>
</dbReference>
<evidence type="ECO:0000313" key="1">
    <source>
        <dbReference type="Ensembl" id="ENSCVAP00000007202.1"/>
    </source>
</evidence>
<dbReference type="PANTHER" id="PTHR39244:SF5">
    <property type="entry name" value="NATTERIN-3-LIKE"/>
    <property type="match status" value="1"/>
</dbReference>
<dbReference type="AlphaFoldDB" id="A0A3Q2CP64"/>
<dbReference type="PANTHER" id="PTHR39244">
    <property type="entry name" value="NATTERIN-4"/>
    <property type="match status" value="1"/>
</dbReference>